<dbReference type="Pfam" id="PF25557">
    <property type="entry name" value="GAUT_1"/>
    <property type="match status" value="1"/>
</dbReference>
<evidence type="ECO:0000256" key="6">
    <source>
        <dbReference type="SAM" id="Phobius"/>
    </source>
</evidence>
<feature type="compositionally biased region" description="Basic and acidic residues" evidence="5">
    <location>
        <begin position="233"/>
        <end position="254"/>
    </location>
</feature>
<keyword evidence="6" id="KW-1133">Transmembrane helix</keyword>
<feature type="compositionally biased region" description="Polar residues" evidence="5">
    <location>
        <begin position="255"/>
        <end position="282"/>
    </location>
</feature>
<comment type="pathway">
    <text evidence="1">Glycan metabolism; pectin biosynthesis.</text>
</comment>
<reference evidence="7 8" key="1">
    <citation type="journal article" date="2023" name="Hortic Res">
        <title>The complete reference genome for grapevine (Vitis vinifera L.) genetics and breeding.</title>
        <authorList>
            <person name="Shi X."/>
            <person name="Cao S."/>
            <person name="Wang X."/>
            <person name="Huang S."/>
            <person name="Wang Y."/>
            <person name="Liu Z."/>
            <person name="Liu W."/>
            <person name="Leng X."/>
            <person name="Peng Y."/>
            <person name="Wang N."/>
            <person name="Wang Y."/>
            <person name="Ma Z."/>
            <person name="Xu X."/>
            <person name="Zhang F."/>
            <person name="Xue H."/>
            <person name="Zhong H."/>
            <person name="Wang Y."/>
            <person name="Zhang K."/>
            <person name="Velt A."/>
            <person name="Avia K."/>
            <person name="Holtgrawe D."/>
            <person name="Grimplet J."/>
            <person name="Matus J.T."/>
            <person name="Ware D."/>
            <person name="Wu X."/>
            <person name="Wang H."/>
            <person name="Liu C."/>
            <person name="Fang Y."/>
            <person name="Rustenholz C."/>
            <person name="Cheng Z."/>
            <person name="Xiao H."/>
            <person name="Zhou Y."/>
        </authorList>
    </citation>
    <scope>NUCLEOTIDE SEQUENCE [LARGE SCALE GENOMIC DNA]</scope>
    <source>
        <strain evidence="8">cv. Pinot noir / PN40024</strain>
        <tissue evidence="7">Leaf</tissue>
    </source>
</reference>
<keyword evidence="6" id="KW-0812">Transmembrane</keyword>
<gene>
    <name evidence="7" type="ORF">VitviT2T_014816</name>
</gene>
<dbReference type="Proteomes" id="UP001227230">
    <property type="component" value="Chromosome 10"/>
</dbReference>
<evidence type="ECO:0008006" key="9">
    <source>
        <dbReference type="Google" id="ProtNLM"/>
    </source>
</evidence>
<dbReference type="EMBL" id="CP126657">
    <property type="protein sequence ID" value="WJZ96095.1"/>
    <property type="molecule type" value="Genomic_DNA"/>
</dbReference>
<keyword evidence="6" id="KW-0472">Membrane</keyword>
<organism evidence="7 8">
    <name type="scientific">Vitis vinifera</name>
    <name type="common">Grape</name>
    <dbReference type="NCBI Taxonomy" id="29760"/>
    <lineage>
        <taxon>Eukaryota</taxon>
        <taxon>Viridiplantae</taxon>
        <taxon>Streptophyta</taxon>
        <taxon>Embryophyta</taxon>
        <taxon>Tracheophyta</taxon>
        <taxon>Spermatophyta</taxon>
        <taxon>Magnoliopsida</taxon>
        <taxon>eudicotyledons</taxon>
        <taxon>Gunneridae</taxon>
        <taxon>Pentapetalae</taxon>
        <taxon>rosids</taxon>
        <taxon>Vitales</taxon>
        <taxon>Vitaceae</taxon>
        <taxon>Viteae</taxon>
        <taxon>Vitis</taxon>
    </lineage>
</organism>
<name>A0ABY9CQ01_VITVI</name>
<evidence type="ECO:0000256" key="4">
    <source>
        <dbReference type="ARBA" id="ARBA00022679"/>
    </source>
</evidence>
<evidence type="ECO:0000313" key="7">
    <source>
        <dbReference type="EMBL" id="WJZ96095.1"/>
    </source>
</evidence>
<keyword evidence="4" id="KW-0808">Transferase</keyword>
<evidence type="ECO:0000256" key="5">
    <source>
        <dbReference type="SAM" id="MobiDB-lite"/>
    </source>
</evidence>
<proteinExistence type="inferred from homology"/>
<evidence type="ECO:0000256" key="1">
    <source>
        <dbReference type="ARBA" id="ARBA00004877"/>
    </source>
</evidence>
<feature type="region of interest" description="Disordered" evidence="5">
    <location>
        <begin position="225"/>
        <end position="298"/>
    </location>
</feature>
<dbReference type="PANTHER" id="PTHR32116">
    <property type="entry name" value="GALACTURONOSYLTRANSFERASE 4-RELATED"/>
    <property type="match status" value="1"/>
</dbReference>
<keyword evidence="8" id="KW-1185">Reference proteome</keyword>
<accession>A0ABY9CQ01</accession>
<dbReference type="InterPro" id="IPR029044">
    <property type="entry name" value="Nucleotide-diphossugar_trans"/>
</dbReference>
<feature type="compositionally biased region" description="Basic and acidic residues" evidence="5">
    <location>
        <begin position="283"/>
        <end position="298"/>
    </location>
</feature>
<dbReference type="CDD" id="cd06429">
    <property type="entry name" value="GT8_like_1"/>
    <property type="match status" value="1"/>
</dbReference>
<dbReference type="InterPro" id="IPR002495">
    <property type="entry name" value="Glyco_trans_8"/>
</dbReference>
<keyword evidence="3" id="KW-0328">Glycosyltransferase</keyword>
<feature type="transmembrane region" description="Helical" evidence="6">
    <location>
        <begin position="130"/>
        <end position="147"/>
    </location>
</feature>
<dbReference type="Pfam" id="PF01501">
    <property type="entry name" value="Glyco_transf_8"/>
    <property type="match status" value="1"/>
</dbReference>
<dbReference type="PANTHER" id="PTHR32116:SF7">
    <property type="entry name" value="GALACTURONOSYLTRANSFERASE 4-RELATED"/>
    <property type="match status" value="1"/>
</dbReference>
<dbReference type="InterPro" id="IPR029993">
    <property type="entry name" value="GAUT"/>
</dbReference>
<evidence type="ECO:0000313" key="8">
    <source>
        <dbReference type="Proteomes" id="UP001227230"/>
    </source>
</evidence>
<protein>
    <recommendedName>
        <fullName evidence="9">Hexosyltransferase</fullName>
    </recommendedName>
</protein>
<evidence type="ECO:0000256" key="2">
    <source>
        <dbReference type="ARBA" id="ARBA00006351"/>
    </source>
</evidence>
<comment type="similarity">
    <text evidence="2">Belongs to the glycosyltransferase 8 family.</text>
</comment>
<dbReference type="SUPFAM" id="SSF53448">
    <property type="entry name" value="Nucleotide-diphospho-sugar transferases"/>
    <property type="match status" value="1"/>
</dbReference>
<evidence type="ECO:0000256" key="3">
    <source>
        <dbReference type="ARBA" id="ARBA00022676"/>
    </source>
</evidence>
<dbReference type="Gene3D" id="3.90.550.10">
    <property type="entry name" value="Spore Coat Polysaccharide Biosynthesis Protein SpsA, Chain A"/>
    <property type="match status" value="1"/>
</dbReference>
<sequence>MNWHCDASVGVVGIAWLQITWLVSKAQSCLTRALSQLRGFKASGSCSLAFSSQIQQEKSVFLSLSLSLSLYLYLVGTEDREVSGGDCGDAWACRSYVVHSTNATHSAAWDNHSRGRGGKLRGKEMIKRKTVLFLLLVTVLSPIVLYTDTLGRSFKTSFSAADEFDEDVTALTLGGVDAKLNLLPQESSTTLKEPIGIVYSDNDSLDVDESAADLQLGGSVEHKTRVLSTTYEEGDRSQRENPIRQVTDGKDDNLQRGSELTSHNASQNSETEHGQQSAQTSGKGDHKEPVKTRNEKPIDQTVILDARVQQLKDQLIRAKVFLSLSATRNNAHFIRELRARMKEVQRALGDATKDSELPKNAYEKLKGMEQTLAKGKQIQDDCAAVVKKLRAILHSAEEQLRVHKKQTMYLTQLTAKTLPKGLHCLPLRLSTEYYNLDSAQQQFPNQDKLEDPRLFHYALFSDNILAAAVVVNSTVSNAKDPSKHVFHIVSDRLNYAAMRMWFLANPPGKATIQVQNIDEFTWLNSSYSPVLKQLGSPSMIDYYFKGHRSNSDSNLKFRNPKYLSILNHLRFYLPEIFPKLNKVLFLDDDIVVQKDLTGLWSIDLKGNVNGAVETCGESFHRFDRYLNFSNPLISKNFDSHACGWAYGMNIFDLDQWKKQHITEVYHTWQKLNHDRQLWKLGTLPPGLITFWKRTFPIDRSWHVLGLGYNPSVNRREIERAAVIHYNGNLKPWLEIGMPKFRNYWAKFADFDNEYLRDCNINP</sequence>